<dbReference type="GO" id="GO:0009664">
    <property type="term" value="P:plant-type cell wall organization"/>
    <property type="evidence" value="ECO:0007669"/>
    <property type="project" value="InterPro"/>
</dbReference>
<evidence type="ECO:0000256" key="1">
    <source>
        <dbReference type="ARBA" id="ARBA00004170"/>
    </source>
</evidence>
<dbReference type="SMART" id="SM00837">
    <property type="entry name" value="DPBB_1"/>
    <property type="match status" value="1"/>
</dbReference>
<dbReference type="PANTHER" id="PTHR31867">
    <property type="entry name" value="EXPANSIN-A15"/>
    <property type="match status" value="1"/>
</dbReference>
<evidence type="ECO:0000313" key="10">
    <source>
        <dbReference type="EMBL" id="KAG8084987.1"/>
    </source>
</evidence>
<reference evidence="10" key="1">
    <citation type="journal article" date="2021" name="bioRxiv">
        <title>Whole Genome Assembly and Annotation of Northern Wild Rice, Zizania palustris L., Supports a Whole Genome Duplication in the Zizania Genus.</title>
        <authorList>
            <person name="Haas M."/>
            <person name="Kono T."/>
            <person name="Macchietto M."/>
            <person name="Millas R."/>
            <person name="McGilp L."/>
            <person name="Shao M."/>
            <person name="Duquette J."/>
            <person name="Hirsch C.N."/>
            <person name="Kimball J."/>
        </authorList>
    </citation>
    <scope>NUCLEOTIDE SEQUENCE</scope>
    <source>
        <tissue evidence="10">Fresh leaf tissue</tissue>
    </source>
</reference>
<dbReference type="Pfam" id="PF01357">
    <property type="entry name" value="Expansin_C"/>
    <property type="match status" value="1"/>
</dbReference>
<evidence type="ECO:0000256" key="5">
    <source>
        <dbReference type="ARBA" id="ARBA00022525"/>
    </source>
</evidence>
<dbReference type="PROSITE" id="PS50843">
    <property type="entry name" value="EXPANSIN_CBD"/>
    <property type="match status" value="1"/>
</dbReference>
<evidence type="ECO:0008006" key="12">
    <source>
        <dbReference type="Google" id="ProtNLM"/>
    </source>
</evidence>
<keyword evidence="4" id="KW-0134">Cell wall</keyword>
<organism evidence="10 11">
    <name type="scientific">Zizania palustris</name>
    <name type="common">Northern wild rice</name>
    <dbReference type="NCBI Taxonomy" id="103762"/>
    <lineage>
        <taxon>Eukaryota</taxon>
        <taxon>Viridiplantae</taxon>
        <taxon>Streptophyta</taxon>
        <taxon>Embryophyta</taxon>
        <taxon>Tracheophyta</taxon>
        <taxon>Spermatophyta</taxon>
        <taxon>Magnoliopsida</taxon>
        <taxon>Liliopsida</taxon>
        <taxon>Poales</taxon>
        <taxon>Poaceae</taxon>
        <taxon>BOP clade</taxon>
        <taxon>Oryzoideae</taxon>
        <taxon>Oryzeae</taxon>
        <taxon>Zizaniinae</taxon>
        <taxon>Zizania</taxon>
    </lineage>
</organism>
<comment type="subcellular location">
    <subcellularLocation>
        <location evidence="1">Membrane</location>
        <topology evidence="1">Peripheral membrane protein</topology>
    </subcellularLocation>
    <subcellularLocation>
        <location evidence="2">Secreted</location>
        <location evidence="2">Cell wall</location>
    </subcellularLocation>
</comment>
<sequence length="288" mass="31085">METGCSPDRKFFVRSIKNMENMSGIVSFPRLKPCCVPKSKLEGIEPSRLASGAVDPQWTTWTAATATFYGGSDGSGTMGGACGYGNLYSSGYGVNNAALSTELFKDGAKCGACYNIVCDDKKTTWCNPKKPSITVTATNFCPPNYALPSNNGGWCNPPRMHFDMSQPAWTTIATYRAGIVPVNFKRVPCGAKNGGIRFGVNGRDYFELVVVTNVGGNGVVTQMSIKGSKTNWLSMSRNWGANWQSTAYLNGQSLSFMVTLEDGRTVKASDIAPSNWNFGSTYTSNVNY</sequence>
<feature type="domain" description="Expansin-like EG45" evidence="8">
    <location>
        <begin position="79"/>
        <end position="194"/>
    </location>
</feature>
<comment type="caution">
    <text evidence="10">The sequence shown here is derived from an EMBL/GenBank/DDBJ whole genome shotgun (WGS) entry which is preliminary data.</text>
</comment>
<dbReference type="AlphaFoldDB" id="A0A8J6BBG1"/>
<evidence type="ECO:0000256" key="7">
    <source>
        <dbReference type="ARBA" id="ARBA00023136"/>
    </source>
</evidence>
<dbReference type="GO" id="GO:0016020">
    <property type="term" value="C:membrane"/>
    <property type="evidence" value="ECO:0007669"/>
    <property type="project" value="UniProtKB-SubCell"/>
</dbReference>
<keyword evidence="6" id="KW-0732">Signal</keyword>
<reference evidence="10" key="2">
    <citation type="submission" date="2021-02" db="EMBL/GenBank/DDBJ databases">
        <authorList>
            <person name="Kimball J.A."/>
            <person name="Haas M.W."/>
            <person name="Macchietto M."/>
            <person name="Kono T."/>
            <person name="Duquette J."/>
            <person name="Shao M."/>
        </authorList>
    </citation>
    <scope>NUCLEOTIDE SEQUENCE</scope>
    <source>
        <tissue evidence="10">Fresh leaf tissue</tissue>
    </source>
</reference>
<comment type="similarity">
    <text evidence="3">Belongs to the expansin family. Expansin A subfamily.</text>
</comment>
<gene>
    <name evidence="10" type="ORF">GUJ93_ZPchr0010g7537</name>
</gene>
<protein>
    <recommendedName>
        <fullName evidence="12">Expansin</fullName>
    </recommendedName>
</protein>
<dbReference type="PROSITE" id="PS50842">
    <property type="entry name" value="EXPANSIN_EG45"/>
    <property type="match status" value="1"/>
</dbReference>
<evidence type="ECO:0000256" key="3">
    <source>
        <dbReference type="ARBA" id="ARBA00005392"/>
    </source>
</evidence>
<dbReference type="InterPro" id="IPR007117">
    <property type="entry name" value="Expansin_CBD"/>
</dbReference>
<evidence type="ECO:0000259" key="8">
    <source>
        <dbReference type="PROSITE" id="PS50842"/>
    </source>
</evidence>
<evidence type="ECO:0000256" key="2">
    <source>
        <dbReference type="ARBA" id="ARBA00004191"/>
    </source>
</evidence>
<keyword evidence="5" id="KW-0964">Secreted</keyword>
<dbReference type="InterPro" id="IPR007112">
    <property type="entry name" value="Expansin/allergen_DPBB_dom"/>
</dbReference>
<feature type="domain" description="Expansin-like CBD" evidence="9">
    <location>
        <begin position="205"/>
        <end position="284"/>
    </location>
</feature>
<dbReference type="Pfam" id="PF03330">
    <property type="entry name" value="DPBB_1"/>
    <property type="match status" value="1"/>
</dbReference>
<dbReference type="OrthoDB" id="5823761at2759"/>
<proteinExistence type="inferred from homology"/>
<evidence type="ECO:0000259" key="9">
    <source>
        <dbReference type="PROSITE" id="PS50843"/>
    </source>
</evidence>
<keyword evidence="11" id="KW-1185">Reference proteome</keyword>
<keyword evidence="7" id="KW-0472">Membrane</keyword>
<dbReference type="Proteomes" id="UP000729402">
    <property type="component" value="Unassembled WGS sequence"/>
</dbReference>
<name>A0A8J6BBG1_ZIZPA</name>
<accession>A0A8J6BBG1</accession>
<evidence type="ECO:0000256" key="6">
    <source>
        <dbReference type="ARBA" id="ARBA00022729"/>
    </source>
</evidence>
<evidence type="ECO:0000256" key="4">
    <source>
        <dbReference type="ARBA" id="ARBA00022512"/>
    </source>
</evidence>
<dbReference type="FunFam" id="2.60.40.760:FF:000001">
    <property type="entry name" value="Expansin"/>
    <property type="match status" value="1"/>
</dbReference>
<evidence type="ECO:0000313" key="11">
    <source>
        <dbReference type="Proteomes" id="UP000729402"/>
    </source>
</evidence>
<dbReference type="EMBL" id="JAAALK010000082">
    <property type="protein sequence ID" value="KAG8084987.1"/>
    <property type="molecule type" value="Genomic_DNA"/>
</dbReference>
<dbReference type="InterPro" id="IPR002963">
    <property type="entry name" value="Expansin"/>
</dbReference>
<dbReference type="CDD" id="cd22274">
    <property type="entry name" value="DPBB_EXPA_N"/>
    <property type="match status" value="1"/>
</dbReference>
<dbReference type="InterPro" id="IPR009009">
    <property type="entry name" value="RlpA-like_DPBB"/>
</dbReference>